<dbReference type="InterPro" id="IPR003106">
    <property type="entry name" value="Leu_zip_homeo"/>
</dbReference>
<dbReference type="CDD" id="cd00086">
    <property type="entry name" value="homeodomain"/>
    <property type="match status" value="1"/>
</dbReference>
<dbReference type="InterPro" id="IPR009057">
    <property type="entry name" value="Homeodomain-like_sf"/>
</dbReference>
<accession>A0AAD8MA85</accession>
<dbReference type="SUPFAM" id="SSF46689">
    <property type="entry name" value="Homeodomain-like"/>
    <property type="match status" value="1"/>
</dbReference>
<dbReference type="PROSITE" id="PS50071">
    <property type="entry name" value="HOMEOBOX_2"/>
    <property type="match status" value="1"/>
</dbReference>
<feature type="compositionally biased region" description="Basic residues" evidence="13">
    <location>
        <begin position="13"/>
        <end position="22"/>
    </location>
</feature>
<evidence type="ECO:0000259" key="14">
    <source>
        <dbReference type="PROSITE" id="PS50071"/>
    </source>
</evidence>
<reference evidence="15" key="2">
    <citation type="submission" date="2023-05" db="EMBL/GenBank/DDBJ databases">
        <authorList>
            <person name="Schelkunov M.I."/>
        </authorList>
    </citation>
    <scope>NUCLEOTIDE SEQUENCE</scope>
    <source>
        <strain evidence="15">Hsosn_3</strain>
        <tissue evidence="15">Leaf</tissue>
    </source>
</reference>
<evidence type="ECO:0000313" key="15">
    <source>
        <dbReference type="EMBL" id="KAK1366406.1"/>
    </source>
</evidence>
<evidence type="ECO:0000256" key="12">
    <source>
        <dbReference type="SAM" id="Coils"/>
    </source>
</evidence>
<dbReference type="GO" id="GO:0000976">
    <property type="term" value="F:transcription cis-regulatory region binding"/>
    <property type="evidence" value="ECO:0007669"/>
    <property type="project" value="UniProtKB-ARBA"/>
</dbReference>
<dbReference type="GO" id="GO:0045893">
    <property type="term" value="P:positive regulation of DNA-templated transcription"/>
    <property type="evidence" value="ECO:0007669"/>
    <property type="project" value="TreeGrafter"/>
</dbReference>
<evidence type="ECO:0000256" key="6">
    <source>
        <dbReference type="ARBA" id="ARBA00023242"/>
    </source>
</evidence>
<keyword evidence="2 11" id="KW-0805">Transcription regulation</keyword>
<dbReference type="Gene3D" id="1.10.10.60">
    <property type="entry name" value="Homeodomain-like"/>
    <property type="match status" value="1"/>
</dbReference>
<evidence type="ECO:0000256" key="13">
    <source>
        <dbReference type="SAM" id="MobiDB-lite"/>
    </source>
</evidence>
<reference evidence="15" key="1">
    <citation type="submission" date="2023-02" db="EMBL/GenBank/DDBJ databases">
        <title>Genome of toxic invasive species Heracleum sosnowskyi carries increased number of genes despite the absence of recent whole-genome duplications.</title>
        <authorList>
            <person name="Schelkunov M."/>
            <person name="Shtratnikova V."/>
            <person name="Makarenko M."/>
            <person name="Klepikova A."/>
            <person name="Omelchenko D."/>
            <person name="Novikova G."/>
            <person name="Obukhova E."/>
            <person name="Bogdanov V."/>
            <person name="Penin A."/>
            <person name="Logacheva M."/>
        </authorList>
    </citation>
    <scope>NUCLEOTIDE SEQUENCE</scope>
    <source>
        <strain evidence="15">Hsosn_3</strain>
        <tissue evidence="15">Leaf</tissue>
    </source>
</reference>
<name>A0AAD8MA85_9APIA</name>
<comment type="subcellular location">
    <subcellularLocation>
        <location evidence="1 9 10">Nucleus</location>
    </subcellularLocation>
</comment>
<evidence type="ECO:0000256" key="3">
    <source>
        <dbReference type="ARBA" id="ARBA00023125"/>
    </source>
</evidence>
<dbReference type="Pfam" id="PF02183">
    <property type="entry name" value="HALZ"/>
    <property type="match status" value="1"/>
</dbReference>
<evidence type="ECO:0000256" key="2">
    <source>
        <dbReference type="ARBA" id="ARBA00023015"/>
    </source>
</evidence>
<evidence type="ECO:0000256" key="4">
    <source>
        <dbReference type="ARBA" id="ARBA00023155"/>
    </source>
</evidence>
<dbReference type="GO" id="GO:0009737">
    <property type="term" value="P:response to abscisic acid"/>
    <property type="evidence" value="ECO:0007669"/>
    <property type="project" value="UniProtKB-ARBA"/>
</dbReference>
<dbReference type="InterPro" id="IPR001356">
    <property type="entry name" value="HD"/>
</dbReference>
<dbReference type="GO" id="GO:0000981">
    <property type="term" value="F:DNA-binding transcription factor activity, RNA polymerase II-specific"/>
    <property type="evidence" value="ECO:0007669"/>
    <property type="project" value="UniProtKB-UniRule"/>
</dbReference>
<evidence type="ECO:0000256" key="8">
    <source>
        <dbReference type="ARBA" id="ARBA00058361"/>
    </source>
</evidence>
<feature type="DNA-binding region" description="Homeobox" evidence="9">
    <location>
        <begin position="17"/>
        <end position="76"/>
    </location>
</feature>
<sequence>MEEEDFSSSFSIQRKKKNKNTKRFSDEQIRSLESIFKLDTKLEPKKKIQLARELELQPRQVAIWFQNRRARWKSKQLEQEYRALKTNYDNLSSQFEFLKEEKESLLTQLQKLNEMLKEIHSTNEESKGVEERSTNQVLDDENNNSEIKADTKTLTDTLDNCSIMHSDADDRENTGGLLDQYEGAELMSFCQQLDGSLPPTERWCNFGSGDISDQACGNSNWWDF</sequence>
<keyword evidence="6 9" id="KW-0539">Nucleus</keyword>
<dbReference type="InterPro" id="IPR045224">
    <property type="entry name" value="HDZip_class_I_plant"/>
</dbReference>
<comment type="function">
    <text evidence="8">Probable transcription activator that may act as growth regulators in response to water deficit.</text>
</comment>
<evidence type="ECO:0000256" key="11">
    <source>
        <dbReference type="RuleBase" id="RU369038"/>
    </source>
</evidence>
<dbReference type="AlphaFoldDB" id="A0AAD8MA85"/>
<dbReference type="FunFam" id="1.10.10.60:FF:000293">
    <property type="entry name" value="Homeobox-leucine zipper protein ATHB-7"/>
    <property type="match status" value="1"/>
</dbReference>
<feature type="coiled-coil region" evidence="12">
    <location>
        <begin position="67"/>
        <end position="132"/>
    </location>
</feature>
<dbReference type="PANTHER" id="PTHR24326:SF122">
    <property type="entry name" value="HOMEOBOX-LEUCINE ZIPPER PROTEIN HOX6"/>
    <property type="match status" value="1"/>
</dbReference>
<feature type="domain" description="Homeobox" evidence="14">
    <location>
        <begin position="15"/>
        <end position="75"/>
    </location>
</feature>
<keyword evidence="3 9" id="KW-0238">DNA-binding</keyword>
<evidence type="ECO:0000313" key="16">
    <source>
        <dbReference type="Proteomes" id="UP001237642"/>
    </source>
</evidence>
<proteinExistence type="inferred from homology"/>
<gene>
    <name evidence="15" type="ORF">POM88_041967</name>
</gene>
<keyword evidence="4 9" id="KW-0371">Homeobox</keyword>
<organism evidence="15 16">
    <name type="scientific">Heracleum sosnowskyi</name>
    <dbReference type="NCBI Taxonomy" id="360622"/>
    <lineage>
        <taxon>Eukaryota</taxon>
        <taxon>Viridiplantae</taxon>
        <taxon>Streptophyta</taxon>
        <taxon>Embryophyta</taxon>
        <taxon>Tracheophyta</taxon>
        <taxon>Spermatophyta</taxon>
        <taxon>Magnoliopsida</taxon>
        <taxon>eudicotyledons</taxon>
        <taxon>Gunneridae</taxon>
        <taxon>Pentapetalae</taxon>
        <taxon>asterids</taxon>
        <taxon>campanulids</taxon>
        <taxon>Apiales</taxon>
        <taxon>Apiaceae</taxon>
        <taxon>Apioideae</taxon>
        <taxon>apioid superclade</taxon>
        <taxon>Tordylieae</taxon>
        <taxon>Tordyliinae</taxon>
        <taxon>Heracleum</taxon>
    </lineage>
</organism>
<dbReference type="InterPro" id="IPR017970">
    <property type="entry name" value="Homeobox_CS"/>
</dbReference>
<keyword evidence="16" id="KW-1185">Reference proteome</keyword>
<evidence type="ECO:0000256" key="7">
    <source>
        <dbReference type="ARBA" id="ARBA00025748"/>
    </source>
</evidence>
<dbReference type="GO" id="GO:0009414">
    <property type="term" value="P:response to water deprivation"/>
    <property type="evidence" value="ECO:0007669"/>
    <property type="project" value="UniProtKB-ARBA"/>
</dbReference>
<dbReference type="PANTHER" id="PTHR24326">
    <property type="entry name" value="HOMEOBOX-LEUCINE ZIPPER PROTEIN"/>
    <property type="match status" value="1"/>
</dbReference>
<dbReference type="Pfam" id="PF00046">
    <property type="entry name" value="Homeodomain"/>
    <property type="match status" value="1"/>
</dbReference>
<keyword evidence="12" id="KW-0175">Coiled coil</keyword>
<evidence type="ECO:0000256" key="1">
    <source>
        <dbReference type="ARBA" id="ARBA00004123"/>
    </source>
</evidence>
<protein>
    <recommendedName>
        <fullName evidence="11">Homeobox-leucine zipper protein</fullName>
    </recommendedName>
    <alternativeName>
        <fullName evidence="11">HD-ZIP protein</fullName>
    </alternativeName>
    <alternativeName>
        <fullName evidence="11">Homeodomain transcription factor</fullName>
    </alternativeName>
</protein>
<comment type="function">
    <text evidence="11">Transcription factor.</text>
</comment>
<keyword evidence="5 11" id="KW-0804">Transcription</keyword>
<feature type="region of interest" description="Disordered" evidence="13">
    <location>
        <begin position="1"/>
        <end position="24"/>
    </location>
</feature>
<evidence type="ECO:0000256" key="5">
    <source>
        <dbReference type="ARBA" id="ARBA00023163"/>
    </source>
</evidence>
<dbReference type="SMART" id="SM00389">
    <property type="entry name" value="HOX"/>
    <property type="match status" value="1"/>
</dbReference>
<evidence type="ECO:0000256" key="10">
    <source>
        <dbReference type="RuleBase" id="RU000682"/>
    </source>
</evidence>
<evidence type="ECO:0000256" key="9">
    <source>
        <dbReference type="PROSITE-ProRule" id="PRU00108"/>
    </source>
</evidence>
<dbReference type="GO" id="GO:0005634">
    <property type="term" value="C:nucleus"/>
    <property type="evidence" value="ECO:0007669"/>
    <property type="project" value="UniProtKB-SubCell"/>
</dbReference>
<dbReference type="EMBL" id="JAUIZM010000009">
    <property type="protein sequence ID" value="KAK1366406.1"/>
    <property type="molecule type" value="Genomic_DNA"/>
</dbReference>
<comment type="similarity">
    <text evidence="7 11">Belongs to the HD-ZIP homeobox family. Class I subfamily.</text>
</comment>
<comment type="caution">
    <text evidence="15">The sequence shown here is derived from an EMBL/GenBank/DDBJ whole genome shotgun (WGS) entry which is preliminary data.</text>
</comment>
<dbReference type="PROSITE" id="PS00027">
    <property type="entry name" value="HOMEOBOX_1"/>
    <property type="match status" value="1"/>
</dbReference>
<dbReference type="Proteomes" id="UP001237642">
    <property type="component" value="Unassembled WGS sequence"/>
</dbReference>